<evidence type="ECO:0000256" key="1">
    <source>
        <dbReference type="SAM" id="Phobius"/>
    </source>
</evidence>
<gene>
    <name evidence="2" type="ORF">HERI1096_LOCUS35916</name>
</gene>
<accession>A0A7S3FFD0</accession>
<keyword evidence="1" id="KW-0472">Membrane</keyword>
<evidence type="ECO:0000313" key="2">
    <source>
        <dbReference type="EMBL" id="CAE0145588.1"/>
    </source>
</evidence>
<protein>
    <submittedName>
        <fullName evidence="2">Uncharacterized protein</fullName>
    </submittedName>
</protein>
<proteinExistence type="predicted"/>
<keyword evidence="1" id="KW-0812">Transmembrane</keyword>
<dbReference type="EMBL" id="HBHX01064881">
    <property type="protein sequence ID" value="CAE0145588.1"/>
    <property type="molecule type" value="Transcribed_RNA"/>
</dbReference>
<name>A0A7S3FFD0_9EUKA</name>
<dbReference type="AlphaFoldDB" id="A0A7S3FFD0"/>
<feature type="transmembrane region" description="Helical" evidence="1">
    <location>
        <begin position="149"/>
        <end position="168"/>
    </location>
</feature>
<organism evidence="2">
    <name type="scientific">Haptolina ericina</name>
    <dbReference type="NCBI Taxonomy" id="156174"/>
    <lineage>
        <taxon>Eukaryota</taxon>
        <taxon>Haptista</taxon>
        <taxon>Haptophyta</taxon>
        <taxon>Prymnesiophyceae</taxon>
        <taxon>Prymnesiales</taxon>
        <taxon>Prymnesiaceae</taxon>
        <taxon>Haptolina</taxon>
    </lineage>
</organism>
<reference evidence="2" key="1">
    <citation type="submission" date="2021-01" db="EMBL/GenBank/DDBJ databases">
        <authorList>
            <person name="Corre E."/>
            <person name="Pelletier E."/>
            <person name="Niang G."/>
            <person name="Scheremetjew M."/>
            <person name="Finn R."/>
            <person name="Kale V."/>
            <person name="Holt S."/>
            <person name="Cochrane G."/>
            <person name="Meng A."/>
            <person name="Brown T."/>
            <person name="Cohen L."/>
        </authorList>
    </citation>
    <scope>NUCLEOTIDE SEQUENCE</scope>
    <source>
        <strain evidence="2">CCMP281</strain>
    </source>
</reference>
<sequence>MVADLAANQSINVQAFALNYRLPMSCIMTTGPMSRMGRCKIGDDDMRLSEAKWQTPLAQGAPKIAMFQDTVEANVWDRGFGGGHDDVFVYDATGRLFAWLPSAMTDPHPKINQDMLTPSGYDAVRATVILASQQPRNRCDAPPPEYGCWAGLIASLLLAVVLVGVLWWRHQSRKPSRLPDAPALLLSHTGRSSAAAQT</sequence>
<keyword evidence="1" id="KW-1133">Transmembrane helix</keyword>